<dbReference type="InterPro" id="IPR003739">
    <property type="entry name" value="Lys_aminomutase/Glu_NH3_mut"/>
</dbReference>
<dbReference type="EMBL" id="JAQQDB010000038">
    <property type="protein sequence ID" value="MFM0521667.1"/>
    <property type="molecule type" value="Genomic_DNA"/>
</dbReference>
<dbReference type="PANTHER" id="PTHR30538">
    <property type="entry name" value="LYSINE 2,3-AMINOMUTASE-RELATED"/>
    <property type="match status" value="1"/>
</dbReference>
<evidence type="ECO:0000313" key="12">
    <source>
        <dbReference type="Proteomes" id="UP001629462"/>
    </source>
</evidence>
<keyword evidence="6" id="KW-0479">Metal-binding</keyword>
<dbReference type="InterPro" id="IPR058240">
    <property type="entry name" value="rSAM_sf"/>
</dbReference>
<dbReference type="PROSITE" id="PS51918">
    <property type="entry name" value="RADICAL_SAM"/>
    <property type="match status" value="1"/>
</dbReference>
<reference evidence="11 12" key="1">
    <citation type="journal article" date="2024" name="Chem. Sci.">
        <title>Discovery of megapolipeptins by genome mining of a Burkholderiales bacteria collection.</title>
        <authorList>
            <person name="Paulo B.S."/>
            <person name="Recchia M.J.J."/>
            <person name="Lee S."/>
            <person name="Fergusson C.H."/>
            <person name="Romanowski S.B."/>
            <person name="Hernandez A."/>
            <person name="Krull N."/>
            <person name="Liu D.Y."/>
            <person name="Cavanagh H."/>
            <person name="Bos A."/>
            <person name="Gray C.A."/>
            <person name="Murphy B.T."/>
            <person name="Linington R.G."/>
            <person name="Eustaquio A.S."/>
        </authorList>
    </citation>
    <scope>NUCLEOTIDE SEQUENCE [LARGE SCALE GENOMIC DNA]</scope>
    <source>
        <strain evidence="11 12">RL17-374-BIF-D</strain>
    </source>
</reference>
<keyword evidence="4" id="KW-0004">4Fe-4S</keyword>
<dbReference type="Proteomes" id="UP001629462">
    <property type="component" value="Unassembled WGS sequence"/>
</dbReference>
<evidence type="ECO:0000256" key="5">
    <source>
        <dbReference type="ARBA" id="ARBA00022691"/>
    </source>
</evidence>
<dbReference type="Gene3D" id="3.20.20.70">
    <property type="entry name" value="Aldolase class I"/>
    <property type="match status" value="1"/>
</dbReference>
<dbReference type="SFLD" id="SFLDS00029">
    <property type="entry name" value="Radical_SAM"/>
    <property type="match status" value="1"/>
</dbReference>
<dbReference type="CDD" id="cd01335">
    <property type="entry name" value="Radical_SAM"/>
    <property type="match status" value="1"/>
</dbReference>
<keyword evidence="9" id="KW-0411">Iron-sulfur</keyword>
<feature type="domain" description="Radical SAM core" evidence="10">
    <location>
        <begin position="78"/>
        <end position="310"/>
    </location>
</feature>
<comment type="cofactor">
    <cofactor evidence="1">
        <name>pyridoxal 5'-phosphate</name>
        <dbReference type="ChEBI" id="CHEBI:597326"/>
    </cofactor>
</comment>
<dbReference type="InterPro" id="IPR007197">
    <property type="entry name" value="rSAM"/>
</dbReference>
<evidence type="ECO:0000256" key="6">
    <source>
        <dbReference type="ARBA" id="ARBA00022723"/>
    </source>
</evidence>
<evidence type="ECO:0000256" key="3">
    <source>
        <dbReference type="ARBA" id="ARBA00008703"/>
    </source>
</evidence>
<sequence length="395" mass="44613">MAGAKEGDFAELVSPFLKRKLADIELKYGRGSAEWNVIALQYLRSPLENNVASSDRRRHYESELQIYHQGEPLHGVERLYKRTLLIEPTTACASHCRWCLRGQYPIKTLTKDDVKVIARYVGESPDCVDVDEVLITGGDPFMHPRLLRTTVEALGTYAPNVKTIRIGTRMPFQSPERINDELLSILVAATQRIEVAINVNHPLEFWDESTASLRRLLAVGARIYNQNPLLKGVNDHSSTLIELYDSLRNLEIESHYLFHAIPMAGMSHHRTSIAKGLHLAQRLCSSGTFSGRSKPRFALLTDIGKVVLYEGSILKRRPSDNSVLVQTGYRPEDRTRWNPSWSLPNSVEVDDHGFMTVWYRDGNDDTFDLTDYWGQPPAREPSTFGDANVLPLAVA</sequence>
<dbReference type="RefSeq" id="WP_250484776.1">
    <property type="nucleotide sequence ID" value="NZ_JAQQDB010000038.1"/>
</dbReference>
<keyword evidence="7" id="KW-0663">Pyridoxal phosphate</keyword>
<keyword evidence="12" id="KW-1185">Reference proteome</keyword>
<evidence type="ECO:0000313" key="11">
    <source>
        <dbReference type="EMBL" id="MFM0521667.1"/>
    </source>
</evidence>
<comment type="caution">
    <text evidence="11">The sequence shown here is derived from an EMBL/GenBank/DDBJ whole genome shotgun (WGS) entry which is preliminary data.</text>
</comment>
<organism evidence="11 12">
    <name type="scientific">Caballeronia jiangsuensis</name>
    <dbReference type="NCBI Taxonomy" id="1458357"/>
    <lineage>
        <taxon>Bacteria</taxon>
        <taxon>Pseudomonadati</taxon>
        <taxon>Pseudomonadota</taxon>
        <taxon>Betaproteobacteria</taxon>
        <taxon>Burkholderiales</taxon>
        <taxon>Burkholderiaceae</taxon>
        <taxon>Caballeronia</taxon>
    </lineage>
</organism>
<comment type="similarity">
    <text evidence="3">Belongs to the radical SAM superfamily. KamA family.</text>
</comment>
<evidence type="ECO:0000256" key="8">
    <source>
        <dbReference type="ARBA" id="ARBA00023004"/>
    </source>
</evidence>
<dbReference type="PANTHER" id="PTHR30538:SF0">
    <property type="entry name" value="L-LYSINE 2,3-AMINOMUTASE AQ_1632-RELATED"/>
    <property type="match status" value="1"/>
</dbReference>
<keyword evidence="8" id="KW-0408">Iron</keyword>
<comment type="cofactor">
    <cofactor evidence="2">
        <name>[4Fe-4S] cluster</name>
        <dbReference type="ChEBI" id="CHEBI:49883"/>
    </cofactor>
</comment>
<dbReference type="SUPFAM" id="SSF102114">
    <property type="entry name" value="Radical SAM enzymes"/>
    <property type="match status" value="1"/>
</dbReference>
<accession>A0ABW9CVI2</accession>
<evidence type="ECO:0000256" key="2">
    <source>
        <dbReference type="ARBA" id="ARBA00001966"/>
    </source>
</evidence>
<evidence type="ECO:0000256" key="1">
    <source>
        <dbReference type="ARBA" id="ARBA00001933"/>
    </source>
</evidence>
<evidence type="ECO:0000259" key="10">
    <source>
        <dbReference type="PROSITE" id="PS51918"/>
    </source>
</evidence>
<proteinExistence type="inferred from homology"/>
<gene>
    <name evidence="11" type="ORF">PQR08_30010</name>
</gene>
<dbReference type="InterPro" id="IPR013785">
    <property type="entry name" value="Aldolase_TIM"/>
</dbReference>
<evidence type="ECO:0000256" key="7">
    <source>
        <dbReference type="ARBA" id="ARBA00022898"/>
    </source>
</evidence>
<name>A0ABW9CVI2_9BURK</name>
<evidence type="ECO:0000256" key="9">
    <source>
        <dbReference type="ARBA" id="ARBA00023014"/>
    </source>
</evidence>
<protein>
    <submittedName>
        <fullName evidence="11">Radical SAM protein</fullName>
    </submittedName>
</protein>
<keyword evidence="5" id="KW-0949">S-adenosyl-L-methionine</keyword>
<evidence type="ECO:0000256" key="4">
    <source>
        <dbReference type="ARBA" id="ARBA00022485"/>
    </source>
</evidence>